<dbReference type="RefSeq" id="WP_256322706.1">
    <property type="nucleotide sequence ID" value="NZ_JANGCN010000086.1"/>
</dbReference>
<feature type="compositionally biased region" description="Basic and acidic residues" evidence="1">
    <location>
        <begin position="25"/>
        <end position="37"/>
    </location>
</feature>
<sequence>MKQHGRGDSTAQGGAHKLRRAARHGKSDSSGKQERGRQALRSCDFGGRCSENL</sequence>
<accession>A0AAW5KTE5</accession>
<reference evidence="2" key="1">
    <citation type="submission" date="2022-06" db="EMBL/GenBank/DDBJ databases">
        <title>Isolation of gut microbiota from human fecal samples.</title>
        <authorList>
            <person name="Pamer E.G."/>
            <person name="Barat B."/>
            <person name="Waligurski E."/>
            <person name="Medina S."/>
            <person name="Paddock L."/>
            <person name="Mostad J."/>
        </authorList>
    </citation>
    <scope>NUCLEOTIDE SEQUENCE</scope>
    <source>
        <strain evidence="2">DFI.5.57</strain>
    </source>
</reference>
<comment type="caution">
    <text evidence="2">The sequence shown here is derived from an EMBL/GenBank/DDBJ whole genome shotgun (WGS) entry which is preliminary data.</text>
</comment>
<dbReference type="Proteomes" id="UP001206236">
    <property type="component" value="Unassembled WGS sequence"/>
</dbReference>
<evidence type="ECO:0000313" key="3">
    <source>
        <dbReference type="Proteomes" id="UP001206236"/>
    </source>
</evidence>
<name>A0AAW5KTE5_9FIRM</name>
<proteinExistence type="predicted"/>
<feature type="region of interest" description="Disordered" evidence="1">
    <location>
        <begin position="1"/>
        <end position="53"/>
    </location>
</feature>
<dbReference type="AlphaFoldDB" id="A0AAW5KTE5"/>
<evidence type="ECO:0000256" key="1">
    <source>
        <dbReference type="SAM" id="MobiDB-lite"/>
    </source>
</evidence>
<evidence type="ECO:0000313" key="2">
    <source>
        <dbReference type="EMBL" id="MCQ5154487.1"/>
    </source>
</evidence>
<protein>
    <submittedName>
        <fullName evidence="2">Uncharacterized protein</fullName>
    </submittedName>
</protein>
<organism evidence="2 3">
    <name type="scientific">Ruminococcus bicirculans</name>
    <name type="common">ex Wegman et al. 2014</name>
    <dbReference type="NCBI Taxonomy" id="1160721"/>
    <lineage>
        <taxon>Bacteria</taxon>
        <taxon>Bacillati</taxon>
        <taxon>Bacillota</taxon>
        <taxon>Clostridia</taxon>
        <taxon>Eubacteriales</taxon>
        <taxon>Oscillospiraceae</taxon>
        <taxon>Ruminococcus</taxon>
    </lineage>
</organism>
<dbReference type="EMBL" id="JANGCN010000086">
    <property type="protein sequence ID" value="MCQ5154487.1"/>
    <property type="molecule type" value="Genomic_DNA"/>
</dbReference>
<gene>
    <name evidence="2" type="ORF">NE632_14455</name>
</gene>